<dbReference type="FunCoup" id="A0A672PVK0">
    <property type="interactions" value="380"/>
</dbReference>
<evidence type="ECO:0000256" key="2">
    <source>
        <dbReference type="SAM" id="Phobius"/>
    </source>
</evidence>
<protein>
    <recommendedName>
        <fullName evidence="5">LRRN4 C-terminal-like protein</fullName>
    </recommendedName>
</protein>
<reference evidence="3" key="2">
    <citation type="submission" date="2025-09" db="UniProtKB">
        <authorList>
            <consortium name="Ensembl"/>
        </authorList>
    </citation>
    <scope>IDENTIFICATION</scope>
</reference>
<keyword evidence="2" id="KW-1133">Transmembrane helix</keyword>
<feature type="transmembrane region" description="Helical" evidence="2">
    <location>
        <begin position="217"/>
        <end position="237"/>
    </location>
</feature>
<name>A0A672PVK0_SINGR</name>
<organism evidence="3 4">
    <name type="scientific">Sinocyclocheilus grahami</name>
    <name type="common">Dianchi golden-line fish</name>
    <name type="synonym">Barbus grahami</name>
    <dbReference type="NCBI Taxonomy" id="75366"/>
    <lineage>
        <taxon>Eukaryota</taxon>
        <taxon>Metazoa</taxon>
        <taxon>Chordata</taxon>
        <taxon>Craniata</taxon>
        <taxon>Vertebrata</taxon>
        <taxon>Euteleostomi</taxon>
        <taxon>Actinopterygii</taxon>
        <taxon>Neopterygii</taxon>
        <taxon>Teleostei</taxon>
        <taxon>Ostariophysi</taxon>
        <taxon>Cypriniformes</taxon>
        <taxon>Cyprinidae</taxon>
        <taxon>Cyprininae</taxon>
        <taxon>Sinocyclocheilus</taxon>
    </lineage>
</organism>
<dbReference type="Ensembl" id="ENSSGRT00000071748.1">
    <property type="protein sequence ID" value="ENSSGRP00000067317.1"/>
    <property type="gene ID" value="ENSSGRG00000034573.1"/>
</dbReference>
<dbReference type="CDD" id="cd00063">
    <property type="entry name" value="FN3"/>
    <property type="match status" value="1"/>
</dbReference>
<dbReference type="AlphaFoldDB" id="A0A672PVK0"/>
<dbReference type="InterPro" id="IPR036116">
    <property type="entry name" value="FN3_sf"/>
</dbReference>
<dbReference type="Gene3D" id="2.60.40.10">
    <property type="entry name" value="Immunoglobulins"/>
    <property type="match status" value="1"/>
</dbReference>
<dbReference type="Proteomes" id="UP000472262">
    <property type="component" value="Unassembled WGS sequence"/>
</dbReference>
<dbReference type="InParanoid" id="A0A672PVK0"/>
<dbReference type="SUPFAM" id="SSF49265">
    <property type="entry name" value="Fibronectin type III"/>
    <property type="match status" value="1"/>
</dbReference>
<sequence length="255" mass="28123">MQSENILLYIHELLFIIMLGCGRPVILLLLIKFLDLSFVSSASSSSQNATRTHLYPPRENDYYEDFTTESPGSSTTNSEGPDTKCNYDLCVEHQQTCRELAKVTGCRCPGLSDSFTPPSPPRLLYLFQQDGKGVVVHWCAPTSTVTHYIVWVRGNGKVMDRKIQVEESKRTAALEDVEAGAQVCVEAVNKAGVSGEDDQSCATFEPQNFNSGLALKLGIIGGVVGLILLLILALLLWRHKTWRKSTARTETEGVL</sequence>
<evidence type="ECO:0000313" key="3">
    <source>
        <dbReference type="Ensembl" id="ENSSGRP00000067317.1"/>
    </source>
</evidence>
<keyword evidence="2" id="KW-0812">Transmembrane</keyword>
<reference evidence="3" key="1">
    <citation type="submission" date="2025-08" db="UniProtKB">
        <authorList>
            <consortium name="Ensembl"/>
        </authorList>
    </citation>
    <scope>IDENTIFICATION</scope>
</reference>
<accession>A0A672PVK0</accession>
<keyword evidence="4" id="KW-1185">Reference proteome</keyword>
<evidence type="ECO:0008006" key="5">
    <source>
        <dbReference type="Google" id="ProtNLM"/>
    </source>
</evidence>
<dbReference type="InterPro" id="IPR013783">
    <property type="entry name" value="Ig-like_fold"/>
</dbReference>
<evidence type="ECO:0000313" key="4">
    <source>
        <dbReference type="Proteomes" id="UP000472262"/>
    </source>
</evidence>
<proteinExistence type="predicted"/>
<dbReference type="OMA" id="THYIVWV"/>
<feature type="transmembrane region" description="Helical" evidence="2">
    <location>
        <begin position="6"/>
        <end position="31"/>
    </location>
</feature>
<evidence type="ECO:0000256" key="1">
    <source>
        <dbReference type="SAM" id="MobiDB-lite"/>
    </source>
</evidence>
<feature type="compositionally biased region" description="Polar residues" evidence="1">
    <location>
        <begin position="68"/>
        <end position="80"/>
    </location>
</feature>
<dbReference type="InterPro" id="IPR003961">
    <property type="entry name" value="FN3_dom"/>
</dbReference>
<keyword evidence="2" id="KW-0472">Membrane</keyword>
<feature type="region of interest" description="Disordered" evidence="1">
    <location>
        <begin position="48"/>
        <end position="80"/>
    </location>
</feature>